<dbReference type="GO" id="GO:0006914">
    <property type="term" value="P:autophagy"/>
    <property type="evidence" value="ECO:0007669"/>
    <property type="project" value="UniProtKB-KW"/>
</dbReference>
<proteinExistence type="inferred from homology"/>
<evidence type="ECO:0000256" key="7">
    <source>
        <dbReference type="ARBA" id="ARBA00022454"/>
    </source>
</evidence>
<evidence type="ECO:0000313" key="25">
    <source>
        <dbReference type="EMBL" id="KAF9333005.1"/>
    </source>
</evidence>
<keyword evidence="6" id="KW-0813">Transport</keyword>
<dbReference type="SMART" id="SM00320">
    <property type="entry name" value="WD40"/>
    <property type="match status" value="3"/>
</dbReference>
<evidence type="ECO:0000256" key="22">
    <source>
        <dbReference type="SAM" id="Coils"/>
    </source>
</evidence>
<dbReference type="Proteomes" id="UP000696485">
    <property type="component" value="Unassembled WGS sequence"/>
</dbReference>
<keyword evidence="9" id="KW-0853">WD repeat</keyword>
<keyword evidence="11" id="KW-0677">Repeat</keyword>
<feature type="region of interest" description="Disordered" evidence="23">
    <location>
        <begin position="974"/>
        <end position="995"/>
    </location>
</feature>
<sequence length="995" mass="111518">MNLANKGNELLFINFNQDFSCISVGTKRGFKIYNCDPFGKCYSKSDCSIGIVEMLFCTSLVAIVGAGDQPAFSPRRLQIINTKRQSTICELTFPTSILSVKLNRKRLIVVLEDQIYVYDISNMKLLHTIETSPNPSAICALSPSSENCYLAYPSPTPSPTSPFSSNGRDAPHGPSGDVLIFNALTLQVVNIVQAHKTSVSNISINADGTMLATASDKGTVIRIFSIPNAQRLFQFRRGSHSAKIYSLSFNLASTLLCVSSDTDTVHIFKLGGNTPNGRSNGGSFDSILDSKGSGMGSVLRRQSMHFGKNIAGSVGSYLPGMITEIFEPSRDFAYLKLPSAGVQSIIALSNTTPQVMVATSDGYLYQYNIDLENGGQCVMLKQHRRQSYAFRQSVNGVGGLSASSTTNARDPRPVKDKTFQRNTIHSLITYLTQAGYPNAVSARTFTQPSNKDFQDVFKFLYNKLEPGFEFQKRFEEEVPILLKTMRYPAADSISRTTLYAVGTPHSWPNMLALLGWMVDLITIVDKFNEMIEHLTMGNNPIPRNRDIDPQMDLTQVSTHQALYSYLTRSYRTWMLTGELDPEAEQMLARSFQRFKEVSETDVRKQHEENEALRQTLETARNEVSPLSALEEEQQRLRADVEKFKTAIEHVRPRIEEIRKDNEAGKQEIVNLTNLAAQLDTAVKETKEVIRAQTVTKEGLETKLEERNGLRRRETGLKQQVSELENQHRALEKRFSDGEVEAERLAKEYNALAVKIGIVPTTAKYSKGQDLELRLRLENASLTSSSGGYAPLYSVDIKGKAEQTVSALRNQLNRDANQTNMELSTLQEDLETLNDTLADDESELRFKESHNTILNKKYQEEKENARNEAISRQTYAENRAEQIRLMKLEAAQNAAECDRLDQEQLYLERQATLNREQTNRRIKELLQQLAAVKQLVEQHVGVISTMAAKELADTLQEKAQLQKVVAAHQQARIQMQQQGDEASSSQPGVERDLLFS</sequence>
<dbReference type="Gene3D" id="1.10.418.30">
    <property type="entry name" value="Ncd80 complex, Ncd80 subunit"/>
    <property type="match status" value="1"/>
</dbReference>
<gene>
    <name evidence="25" type="primary">ATG18</name>
    <name evidence="25" type="ORF">BG006_004100</name>
</gene>
<keyword evidence="8" id="KW-0926">Vacuole</keyword>
<keyword evidence="10" id="KW-0132">Cell division</keyword>
<dbReference type="EMBL" id="JAAAUY010000227">
    <property type="protein sequence ID" value="KAF9333005.1"/>
    <property type="molecule type" value="Genomic_DNA"/>
</dbReference>
<feature type="coiled-coil region" evidence="22">
    <location>
        <begin position="706"/>
        <end position="740"/>
    </location>
</feature>
<evidence type="ECO:0000256" key="17">
    <source>
        <dbReference type="ARBA" id="ARBA00023136"/>
    </source>
</evidence>
<evidence type="ECO:0000256" key="21">
    <source>
        <dbReference type="ARBA" id="ARBA00039247"/>
    </source>
</evidence>
<evidence type="ECO:0000256" key="1">
    <source>
        <dbReference type="ARBA" id="ARBA00004148"/>
    </source>
</evidence>
<dbReference type="InterPro" id="IPR038273">
    <property type="entry name" value="Ndc80_sf"/>
</dbReference>
<evidence type="ECO:0000256" key="18">
    <source>
        <dbReference type="ARBA" id="ARBA00023306"/>
    </source>
</evidence>
<keyword evidence="14" id="KW-0653">Protein transport</keyword>
<keyword evidence="16 22" id="KW-0175">Coiled coil</keyword>
<evidence type="ECO:0000256" key="11">
    <source>
        <dbReference type="ARBA" id="ARBA00022737"/>
    </source>
</evidence>
<keyword evidence="15" id="KW-0072">Autophagy</keyword>
<evidence type="ECO:0000256" key="9">
    <source>
        <dbReference type="ARBA" id="ARBA00022574"/>
    </source>
</evidence>
<dbReference type="InterPro" id="IPR048720">
    <property type="entry name" value="PROPPIN"/>
</dbReference>
<dbReference type="SUPFAM" id="SSF50978">
    <property type="entry name" value="WD40 repeat-like"/>
    <property type="match status" value="1"/>
</dbReference>
<dbReference type="PANTHER" id="PTHR11227">
    <property type="entry name" value="WD-REPEAT PROTEIN INTERACTING WITH PHOSPHOINOSIDES WIPI -RELATED"/>
    <property type="match status" value="1"/>
</dbReference>
<evidence type="ECO:0000256" key="5">
    <source>
        <dbReference type="ARBA" id="ARBA00007050"/>
    </source>
</evidence>
<evidence type="ECO:0000256" key="6">
    <source>
        <dbReference type="ARBA" id="ARBA00022448"/>
    </source>
</evidence>
<dbReference type="InterPro" id="IPR036322">
    <property type="entry name" value="WD40_repeat_dom_sf"/>
</dbReference>
<comment type="subcellular location">
    <subcellularLocation>
        <location evidence="3">Chromosome</location>
        <location evidence="3">Centromere</location>
    </subcellularLocation>
    <subcellularLocation>
        <location evidence="2">Endosome membrane</location>
        <topology evidence="2">Peripheral membrane protein</topology>
    </subcellularLocation>
    <subcellularLocation>
        <location evidence="4">Preautophagosomal structure membrane</location>
        <topology evidence="4">Peripheral membrane protein</topology>
    </subcellularLocation>
    <subcellularLocation>
        <location evidence="1">Vacuole membrane</location>
        <topology evidence="1">Peripheral membrane protein</topology>
    </subcellularLocation>
</comment>
<keyword evidence="18" id="KW-0131">Cell cycle</keyword>
<evidence type="ECO:0000256" key="10">
    <source>
        <dbReference type="ARBA" id="ARBA00022618"/>
    </source>
</evidence>
<protein>
    <recommendedName>
        <fullName evidence="21">Autophagy-related protein 18</fullName>
    </recommendedName>
</protein>
<feature type="coiled-coil region" evidence="22">
    <location>
        <begin position="808"/>
        <end position="842"/>
    </location>
</feature>
<keyword evidence="7" id="KW-0158">Chromosome</keyword>
<dbReference type="GO" id="GO:0034045">
    <property type="term" value="C:phagophore assembly site membrane"/>
    <property type="evidence" value="ECO:0007669"/>
    <property type="project" value="UniProtKB-SubCell"/>
</dbReference>
<keyword evidence="12" id="KW-0967">Endosome</keyword>
<dbReference type="Pfam" id="PF03801">
    <property type="entry name" value="Ndc80_HEC"/>
    <property type="match status" value="1"/>
</dbReference>
<dbReference type="InterPro" id="IPR015943">
    <property type="entry name" value="WD40/YVTN_repeat-like_dom_sf"/>
</dbReference>
<dbReference type="GO" id="GO:0010008">
    <property type="term" value="C:endosome membrane"/>
    <property type="evidence" value="ECO:0007669"/>
    <property type="project" value="UniProtKB-SubCell"/>
</dbReference>
<dbReference type="InterPro" id="IPR055260">
    <property type="entry name" value="Ndc80_CH"/>
</dbReference>
<dbReference type="GO" id="GO:0005774">
    <property type="term" value="C:vacuolar membrane"/>
    <property type="evidence" value="ECO:0007669"/>
    <property type="project" value="UniProtKB-SubCell"/>
</dbReference>
<accession>A0A9P5SLK4</accession>
<dbReference type="GO" id="GO:0000775">
    <property type="term" value="C:chromosome, centromeric region"/>
    <property type="evidence" value="ECO:0007669"/>
    <property type="project" value="UniProtKB-SubCell"/>
</dbReference>
<keyword evidence="13" id="KW-0498">Mitosis</keyword>
<keyword evidence="26" id="KW-1185">Reference proteome</keyword>
<name>A0A9P5SLK4_9FUNG</name>
<comment type="similarity">
    <text evidence="5">Belongs to the NDC80/HEC1 family.</text>
</comment>
<organism evidence="25 26">
    <name type="scientific">Podila minutissima</name>
    <dbReference type="NCBI Taxonomy" id="64525"/>
    <lineage>
        <taxon>Eukaryota</taxon>
        <taxon>Fungi</taxon>
        <taxon>Fungi incertae sedis</taxon>
        <taxon>Mucoromycota</taxon>
        <taxon>Mortierellomycotina</taxon>
        <taxon>Mortierellomycetes</taxon>
        <taxon>Mortierellales</taxon>
        <taxon>Mortierellaceae</taxon>
        <taxon>Podila</taxon>
    </lineage>
</organism>
<evidence type="ECO:0000256" key="12">
    <source>
        <dbReference type="ARBA" id="ARBA00022753"/>
    </source>
</evidence>
<evidence type="ECO:0000256" key="4">
    <source>
        <dbReference type="ARBA" id="ARBA00004623"/>
    </source>
</evidence>
<reference evidence="25" key="1">
    <citation type="journal article" date="2020" name="Fungal Divers.">
        <title>Resolving the Mortierellaceae phylogeny through synthesis of multi-gene phylogenetics and phylogenomics.</title>
        <authorList>
            <person name="Vandepol N."/>
            <person name="Liber J."/>
            <person name="Desiro A."/>
            <person name="Na H."/>
            <person name="Kennedy M."/>
            <person name="Barry K."/>
            <person name="Grigoriev I.V."/>
            <person name="Miller A.N."/>
            <person name="O'Donnell K."/>
            <person name="Stajich J.E."/>
            <person name="Bonito G."/>
        </authorList>
    </citation>
    <scope>NUCLEOTIDE SEQUENCE</scope>
    <source>
        <strain evidence="25">NVP1</strain>
    </source>
</reference>
<evidence type="ECO:0000256" key="2">
    <source>
        <dbReference type="ARBA" id="ARBA00004481"/>
    </source>
</evidence>
<evidence type="ECO:0000256" key="13">
    <source>
        <dbReference type="ARBA" id="ARBA00022776"/>
    </source>
</evidence>
<dbReference type="Pfam" id="PF21032">
    <property type="entry name" value="PROPPIN"/>
    <property type="match status" value="1"/>
</dbReference>
<evidence type="ECO:0000259" key="24">
    <source>
        <dbReference type="Pfam" id="PF03801"/>
    </source>
</evidence>
<dbReference type="Gene3D" id="2.130.10.10">
    <property type="entry name" value="YVTN repeat-like/Quinoprotein amine dehydrogenase"/>
    <property type="match status" value="1"/>
</dbReference>
<dbReference type="AlphaFoldDB" id="A0A9P5SLK4"/>
<keyword evidence="19" id="KW-0137">Centromere</keyword>
<dbReference type="InterPro" id="IPR001680">
    <property type="entry name" value="WD40_rpt"/>
</dbReference>
<evidence type="ECO:0000256" key="23">
    <source>
        <dbReference type="SAM" id="MobiDB-lite"/>
    </source>
</evidence>
<evidence type="ECO:0000256" key="14">
    <source>
        <dbReference type="ARBA" id="ARBA00022927"/>
    </source>
</evidence>
<feature type="domain" description="Kinetochore protein Ndc80 CH" evidence="24">
    <location>
        <begin position="384"/>
        <end position="526"/>
    </location>
</feature>
<comment type="similarity">
    <text evidence="20">Belongs to the WD repeat PROPPIN family.</text>
</comment>
<comment type="caution">
    <text evidence="25">The sequence shown here is derived from an EMBL/GenBank/DDBJ whole genome shotgun (WGS) entry which is preliminary data.</text>
</comment>
<dbReference type="GO" id="GO:0015031">
    <property type="term" value="P:protein transport"/>
    <property type="evidence" value="ECO:0007669"/>
    <property type="project" value="UniProtKB-KW"/>
</dbReference>
<keyword evidence="17" id="KW-0472">Membrane</keyword>
<evidence type="ECO:0000256" key="20">
    <source>
        <dbReference type="ARBA" id="ARBA00025740"/>
    </source>
</evidence>
<evidence type="ECO:0000313" key="26">
    <source>
        <dbReference type="Proteomes" id="UP000696485"/>
    </source>
</evidence>
<feature type="coiled-coil region" evidence="22">
    <location>
        <begin position="602"/>
        <end position="674"/>
    </location>
</feature>
<evidence type="ECO:0000256" key="16">
    <source>
        <dbReference type="ARBA" id="ARBA00023054"/>
    </source>
</evidence>
<evidence type="ECO:0000256" key="8">
    <source>
        <dbReference type="ARBA" id="ARBA00022554"/>
    </source>
</evidence>
<evidence type="ECO:0000256" key="3">
    <source>
        <dbReference type="ARBA" id="ARBA00004584"/>
    </source>
</evidence>
<dbReference type="FunFam" id="2.130.10.10:FF:000965">
    <property type="entry name" value="Autophagy-like protein 18 Atg18"/>
    <property type="match status" value="1"/>
</dbReference>
<dbReference type="GO" id="GO:0051301">
    <property type="term" value="P:cell division"/>
    <property type="evidence" value="ECO:0007669"/>
    <property type="project" value="UniProtKB-KW"/>
</dbReference>
<evidence type="ECO:0000256" key="19">
    <source>
        <dbReference type="ARBA" id="ARBA00023328"/>
    </source>
</evidence>
<evidence type="ECO:0000256" key="15">
    <source>
        <dbReference type="ARBA" id="ARBA00023006"/>
    </source>
</evidence>